<evidence type="ECO:0000256" key="1">
    <source>
        <dbReference type="SAM" id="MobiDB-lite"/>
    </source>
</evidence>
<gene>
    <name evidence="3" type="ORF">BKD09_15690</name>
</gene>
<dbReference type="RefSeq" id="WP_155794987.1">
    <property type="nucleotide sequence ID" value="NZ_CP017637.1"/>
</dbReference>
<feature type="signal peptide" evidence="2">
    <location>
        <begin position="1"/>
        <end position="22"/>
    </location>
</feature>
<keyword evidence="2" id="KW-0732">Signal</keyword>
<reference evidence="3 4" key="1">
    <citation type="submission" date="2016-11" db="EMBL/GenBank/DDBJ databases">
        <title>Complete Genome Sequence of Bradyrhizobium sp. strain J5, an isolated from soybean nodule in Hokkaido.</title>
        <authorList>
            <person name="Kanehara K."/>
        </authorList>
    </citation>
    <scope>NUCLEOTIDE SEQUENCE [LARGE SCALE GENOMIC DNA]</scope>
    <source>
        <strain evidence="3 4">J5</strain>
    </source>
</reference>
<feature type="compositionally biased region" description="Polar residues" evidence="1">
    <location>
        <begin position="23"/>
        <end position="46"/>
    </location>
</feature>
<feature type="region of interest" description="Disordered" evidence="1">
    <location>
        <begin position="23"/>
        <end position="83"/>
    </location>
</feature>
<dbReference type="EMBL" id="CP017637">
    <property type="protein sequence ID" value="APG09781.1"/>
    <property type="molecule type" value="Genomic_DNA"/>
</dbReference>
<organism evidence="3 4">
    <name type="scientific">Bradyrhizobium japonicum</name>
    <dbReference type="NCBI Taxonomy" id="375"/>
    <lineage>
        <taxon>Bacteria</taxon>
        <taxon>Pseudomonadati</taxon>
        <taxon>Pseudomonadota</taxon>
        <taxon>Alphaproteobacteria</taxon>
        <taxon>Hyphomicrobiales</taxon>
        <taxon>Nitrobacteraceae</taxon>
        <taxon>Bradyrhizobium</taxon>
    </lineage>
</organism>
<feature type="chain" id="PRO_5013312714" evidence="2">
    <location>
        <begin position="23"/>
        <end position="131"/>
    </location>
</feature>
<dbReference type="Gene3D" id="3.10.450.160">
    <property type="entry name" value="inner membrane protein cigr"/>
    <property type="match status" value="1"/>
</dbReference>
<name>A0A1L3F910_BRAJP</name>
<evidence type="ECO:0000256" key="2">
    <source>
        <dbReference type="SAM" id="SignalP"/>
    </source>
</evidence>
<feature type="compositionally biased region" description="Low complexity" evidence="1">
    <location>
        <begin position="47"/>
        <end position="65"/>
    </location>
</feature>
<dbReference type="AlphaFoldDB" id="A0A1L3F910"/>
<dbReference type="Proteomes" id="UP000181962">
    <property type="component" value="Chromosome"/>
</dbReference>
<evidence type="ECO:0000313" key="4">
    <source>
        <dbReference type="Proteomes" id="UP000181962"/>
    </source>
</evidence>
<sequence>MTRLLYSSALLVVVLASTAAPAQNTNDATPSNNAHGTLNPAQQHMVSNSLSSTPSQSAPSGAQPQVGDKVPESMSAQSMPHDVADQVPEAKELLFVKLPDRILLIDPDTKLISEIVTEPATTGSTAGNQGR</sequence>
<accession>A0A1L3F910</accession>
<dbReference type="OrthoDB" id="8254528at2"/>
<evidence type="ECO:0000313" key="3">
    <source>
        <dbReference type="EMBL" id="APG09781.1"/>
    </source>
</evidence>
<protein>
    <submittedName>
        <fullName evidence="3">Uncharacterized protein</fullName>
    </submittedName>
</protein>
<proteinExistence type="predicted"/>